<dbReference type="SUPFAM" id="SSF46689">
    <property type="entry name" value="Homeodomain-like"/>
    <property type="match status" value="2"/>
</dbReference>
<dbReference type="CDD" id="cd06124">
    <property type="entry name" value="cupin_NimR-like_N"/>
    <property type="match status" value="1"/>
</dbReference>
<feature type="domain" description="HTH araC/xylS-type" evidence="5">
    <location>
        <begin position="174"/>
        <end position="254"/>
    </location>
</feature>
<dbReference type="SMART" id="SM00342">
    <property type="entry name" value="HTH_ARAC"/>
    <property type="match status" value="1"/>
</dbReference>
<keyword evidence="2" id="KW-0238">DNA-binding</keyword>
<evidence type="ECO:0000259" key="5">
    <source>
        <dbReference type="PROSITE" id="PS01124"/>
    </source>
</evidence>
<dbReference type="AlphaFoldDB" id="A0A4R7NTG0"/>
<feature type="region of interest" description="Disordered" evidence="4">
    <location>
        <begin position="256"/>
        <end position="277"/>
    </location>
</feature>
<dbReference type="PANTHER" id="PTHR11019:SF159">
    <property type="entry name" value="TRANSCRIPTIONAL REGULATOR-RELATED"/>
    <property type="match status" value="1"/>
</dbReference>
<evidence type="ECO:0000256" key="3">
    <source>
        <dbReference type="ARBA" id="ARBA00023163"/>
    </source>
</evidence>
<dbReference type="SUPFAM" id="SSF51182">
    <property type="entry name" value="RmlC-like cupins"/>
    <property type="match status" value="1"/>
</dbReference>
<protein>
    <submittedName>
        <fullName evidence="6">AraC family transcriptional regulator</fullName>
    </submittedName>
</protein>
<evidence type="ECO:0000313" key="6">
    <source>
        <dbReference type="EMBL" id="TDU23891.1"/>
    </source>
</evidence>
<dbReference type="InterPro" id="IPR018060">
    <property type="entry name" value="HTH_AraC"/>
</dbReference>
<evidence type="ECO:0000256" key="4">
    <source>
        <dbReference type="SAM" id="MobiDB-lite"/>
    </source>
</evidence>
<evidence type="ECO:0000256" key="1">
    <source>
        <dbReference type="ARBA" id="ARBA00023015"/>
    </source>
</evidence>
<dbReference type="OrthoDB" id="5949386at2"/>
<gene>
    <name evidence="6" type="ORF">C8E00_102391</name>
</gene>
<dbReference type="Proteomes" id="UP000295380">
    <property type="component" value="Unassembled WGS sequence"/>
</dbReference>
<dbReference type="PANTHER" id="PTHR11019">
    <property type="entry name" value="HTH-TYPE TRANSCRIPTIONAL REGULATOR NIMR"/>
    <property type="match status" value="1"/>
</dbReference>
<keyword evidence="7" id="KW-1185">Reference proteome</keyword>
<dbReference type="EMBL" id="SOBR01000002">
    <property type="protein sequence ID" value="TDU23891.1"/>
    <property type="molecule type" value="Genomic_DNA"/>
</dbReference>
<dbReference type="GO" id="GO:0043565">
    <property type="term" value="F:sequence-specific DNA binding"/>
    <property type="evidence" value="ECO:0007669"/>
    <property type="project" value="InterPro"/>
</dbReference>
<dbReference type="Pfam" id="PF12833">
    <property type="entry name" value="HTH_18"/>
    <property type="match status" value="1"/>
</dbReference>
<dbReference type="InterPro" id="IPR011051">
    <property type="entry name" value="RmlC_Cupin_sf"/>
</dbReference>
<dbReference type="RefSeq" id="WP_133695373.1">
    <property type="nucleotide sequence ID" value="NZ_SOBR01000002.1"/>
</dbReference>
<dbReference type="GO" id="GO:0003700">
    <property type="term" value="F:DNA-binding transcription factor activity"/>
    <property type="evidence" value="ECO:0007669"/>
    <property type="project" value="InterPro"/>
</dbReference>
<dbReference type="PROSITE" id="PS01124">
    <property type="entry name" value="HTH_ARAC_FAMILY_2"/>
    <property type="match status" value="1"/>
</dbReference>
<organism evidence="6 7">
    <name type="scientific">Chromohalobacter marismortui</name>
    <dbReference type="NCBI Taxonomy" id="42055"/>
    <lineage>
        <taxon>Bacteria</taxon>
        <taxon>Pseudomonadati</taxon>
        <taxon>Pseudomonadota</taxon>
        <taxon>Gammaproteobacteria</taxon>
        <taxon>Oceanospirillales</taxon>
        <taxon>Halomonadaceae</taxon>
        <taxon>Chromohalobacter</taxon>
    </lineage>
</organism>
<evidence type="ECO:0000256" key="2">
    <source>
        <dbReference type="ARBA" id="ARBA00023125"/>
    </source>
</evidence>
<dbReference type="InterPro" id="IPR009057">
    <property type="entry name" value="Homeodomain-like_sf"/>
</dbReference>
<dbReference type="Gene3D" id="2.60.120.10">
    <property type="entry name" value="Jelly Rolls"/>
    <property type="match status" value="1"/>
</dbReference>
<sequence>MRNVPLADVDHVARPIVAIGTDYSPGTLLDFHSHRRAQFLYGMTGLMEVDTDDGTWMVPPYSGVWLPAGKRHRVRMNGVSTRSLYIEPVAAPRLSPSCEVLVVSPLLHHLLLAYANMPALYDENGRDGALAHLLLYELQLAPSLPLFAPLPRAPQLASLCRDFLGRPHIHSLPEDWARQLHRSQRTFNRLFRQQTGMSFGVWRQQACLMAAVPRLLSGSSVTRTALELGYDSPGAFSSMFRKVLCQSPTAFVRAATRQEEELPTIADRGDRRGSGDR</sequence>
<reference evidence="6 7" key="1">
    <citation type="submission" date="2019-03" db="EMBL/GenBank/DDBJ databases">
        <title>Genomic Encyclopedia of Type Strains, Phase IV (KMG-IV): sequencing the most valuable type-strain genomes for metagenomic binning, comparative biology and taxonomic classification.</title>
        <authorList>
            <person name="Goeker M."/>
        </authorList>
    </citation>
    <scope>NUCLEOTIDE SEQUENCE [LARGE SCALE GENOMIC DNA]</scope>
    <source>
        <strain evidence="6 7">DSM 6770</strain>
    </source>
</reference>
<keyword evidence="3" id="KW-0804">Transcription</keyword>
<dbReference type="Pfam" id="PF02311">
    <property type="entry name" value="AraC_binding"/>
    <property type="match status" value="1"/>
</dbReference>
<keyword evidence="1" id="KW-0805">Transcription regulation</keyword>
<name>A0A4R7NTG0_9GAMM</name>
<dbReference type="InterPro" id="IPR014710">
    <property type="entry name" value="RmlC-like_jellyroll"/>
</dbReference>
<comment type="caution">
    <text evidence="6">The sequence shown here is derived from an EMBL/GenBank/DDBJ whole genome shotgun (WGS) entry which is preliminary data.</text>
</comment>
<accession>A0A4R7NTG0</accession>
<dbReference type="InterPro" id="IPR003313">
    <property type="entry name" value="AraC-bd"/>
</dbReference>
<evidence type="ECO:0000313" key="7">
    <source>
        <dbReference type="Proteomes" id="UP000295380"/>
    </source>
</evidence>
<dbReference type="Gene3D" id="1.10.10.60">
    <property type="entry name" value="Homeodomain-like"/>
    <property type="match status" value="2"/>
</dbReference>
<feature type="compositionally biased region" description="Basic and acidic residues" evidence="4">
    <location>
        <begin position="267"/>
        <end position="277"/>
    </location>
</feature>
<proteinExistence type="predicted"/>